<dbReference type="Pfam" id="PF01548">
    <property type="entry name" value="DEDD_Tnp_IS110"/>
    <property type="match status" value="1"/>
</dbReference>
<dbReference type="GO" id="GO:0003677">
    <property type="term" value="F:DNA binding"/>
    <property type="evidence" value="ECO:0007669"/>
    <property type="project" value="InterPro"/>
</dbReference>
<reference evidence="2 3" key="1">
    <citation type="submission" date="2016-10" db="EMBL/GenBank/DDBJ databases">
        <authorList>
            <person name="Varghese N."/>
            <person name="Submissions S."/>
        </authorList>
    </citation>
    <scope>NUCLEOTIDE SEQUENCE [LARGE SCALE GENOMIC DNA]</scope>
    <source>
        <strain evidence="2 3">CDM_1</strain>
    </source>
</reference>
<evidence type="ECO:0000313" key="3">
    <source>
        <dbReference type="Proteomes" id="UP000324021"/>
    </source>
</evidence>
<organism evidence="2 3">
    <name type="scientific">Natrinema hispanicum</name>
    <dbReference type="NCBI Taxonomy" id="392421"/>
    <lineage>
        <taxon>Archaea</taxon>
        <taxon>Methanobacteriati</taxon>
        <taxon>Methanobacteriota</taxon>
        <taxon>Stenosarchaea group</taxon>
        <taxon>Halobacteria</taxon>
        <taxon>Halobacteriales</taxon>
        <taxon>Natrialbaceae</taxon>
        <taxon>Natrinema</taxon>
    </lineage>
</organism>
<dbReference type="InterPro" id="IPR002525">
    <property type="entry name" value="Transp_IS110-like_N"/>
</dbReference>
<protein>
    <submittedName>
        <fullName evidence="2">Transposase</fullName>
    </submittedName>
</protein>
<feature type="domain" description="Transposase IS110-like N-terminal" evidence="1">
    <location>
        <begin position="3"/>
        <end position="118"/>
    </location>
</feature>
<dbReference type="EMBL" id="FMZP01000058">
    <property type="protein sequence ID" value="SDD85042.1"/>
    <property type="molecule type" value="Genomic_DNA"/>
</dbReference>
<proteinExistence type="predicted"/>
<dbReference type="InterPro" id="IPR047650">
    <property type="entry name" value="Transpos_IS110"/>
</dbReference>
<dbReference type="AlphaFoldDB" id="A0A1G6Y420"/>
<dbReference type="GO" id="GO:0006313">
    <property type="term" value="P:DNA transposition"/>
    <property type="evidence" value="ECO:0007669"/>
    <property type="project" value="InterPro"/>
</dbReference>
<evidence type="ECO:0000259" key="1">
    <source>
        <dbReference type="Pfam" id="PF01548"/>
    </source>
</evidence>
<gene>
    <name evidence="2" type="ORF">SAMN05192552_10581</name>
</gene>
<dbReference type="GO" id="GO:0004803">
    <property type="term" value="F:transposase activity"/>
    <property type="evidence" value="ECO:0007669"/>
    <property type="project" value="InterPro"/>
</dbReference>
<sequence>MFIGIDVHKRYSQIAVLDQNGEIVEEVRVENANLDDFAQQYAGSKAALEATSNYYHIHDTLSEYLDVTVANPGELKLISDSDKKTDRVDAKQLARMVRLGSIPESYVPTDEVRQARALYIFCRASAGLVSPVP</sequence>
<dbReference type="PANTHER" id="PTHR33055">
    <property type="entry name" value="TRANSPOSASE FOR INSERTION SEQUENCE ELEMENT IS1111A"/>
    <property type="match status" value="1"/>
</dbReference>
<name>A0A1G6Y420_9EURY</name>
<dbReference type="Proteomes" id="UP000324021">
    <property type="component" value="Unassembled WGS sequence"/>
</dbReference>
<evidence type="ECO:0000313" key="2">
    <source>
        <dbReference type="EMBL" id="SDD85042.1"/>
    </source>
</evidence>
<accession>A0A1G6Y420</accession>